<reference evidence="1 2" key="1">
    <citation type="submission" date="2024-07" db="EMBL/GenBank/DDBJ databases">
        <authorList>
            <person name="Thanompreechachai J."/>
            <person name="Duangmal K."/>
        </authorList>
    </citation>
    <scope>NUCLEOTIDE SEQUENCE [LARGE SCALE GENOMIC DNA]</scope>
    <source>
        <strain evidence="1 2">KCTC 19886</strain>
    </source>
</reference>
<dbReference type="RefSeq" id="WP_367641369.1">
    <property type="nucleotide sequence ID" value="NZ_JBFNQN010000027.1"/>
</dbReference>
<accession>A0ABV3PDZ0</accession>
<keyword evidence="2" id="KW-1185">Reference proteome</keyword>
<sequence length="45" mass="4894">MSIKAGTLHWSLARAGGLTACPLCVHEDDHELRAEMEACGRTEPE</sequence>
<evidence type="ECO:0000313" key="2">
    <source>
        <dbReference type="Proteomes" id="UP001555826"/>
    </source>
</evidence>
<protein>
    <submittedName>
        <fullName evidence="1">Uncharacterized protein</fullName>
    </submittedName>
</protein>
<dbReference type="Proteomes" id="UP001555826">
    <property type="component" value="Unassembled WGS sequence"/>
</dbReference>
<name>A0ABV3PDZ0_9ACTN</name>
<organism evidence="1 2">
    <name type="scientific">Kineococcus endophyticus</name>
    <dbReference type="NCBI Taxonomy" id="1181883"/>
    <lineage>
        <taxon>Bacteria</taxon>
        <taxon>Bacillati</taxon>
        <taxon>Actinomycetota</taxon>
        <taxon>Actinomycetes</taxon>
        <taxon>Kineosporiales</taxon>
        <taxon>Kineosporiaceae</taxon>
        <taxon>Kineococcus</taxon>
    </lineage>
</organism>
<dbReference type="EMBL" id="JBFNQN010000027">
    <property type="protein sequence ID" value="MEW9267853.1"/>
    <property type="molecule type" value="Genomic_DNA"/>
</dbReference>
<proteinExistence type="predicted"/>
<gene>
    <name evidence="1" type="ORF">AB1207_24195</name>
</gene>
<evidence type="ECO:0000313" key="1">
    <source>
        <dbReference type="EMBL" id="MEW9267853.1"/>
    </source>
</evidence>
<comment type="caution">
    <text evidence="1">The sequence shown here is derived from an EMBL/GenBank/DDBJ whole genome shotgun (WGS) entry which is preliminary data.</text>
</comment>